<evidence type="ECO:0000259" key="1">
    <source>
        <dbReference type="Pfam" id="PF06985"/>
    </source>
</evidence>
<keyword evidence="3" id="KW-1185">Reference proteome</keyword>
<dbReference type="InterPro" id="IPR010730">
    <property type="entry name" value="HET"/>
</dbReference>
<dbReference type="PANTHER" id="PTHR33112:SF12">
    <property type="entry name" value="HETEROKARYON INCOMPATIBILITY DOMAIN-CONTAINING PROTEIN"/>
    <property type="match status" value="1"/>
</dbReference>
<dbReference type="PANTHER" id="PTHR33112">
    <property type="entry name" value="DOMAIN PROTEIN, PUTATIVE-RELATED"/>
    <property type="match status" value="1"/>
</dbReference>
<name>A0A3D8RL79_9HELO</name>
<proteinExistence type="predicted"/>
<dbReference type="AlphaFoldDB" id="A0A3D8RL79"/>
<gene>
    <name evidence="2" type="ORF">BP6252_05947</name>
</gene>
<feature type="domain" description="Heterokaryon incompatibility" evidence="1">
    <location>
        <begin position="567"/>
        <end position="721"/>
    </location>
</feature>
<evidence type="ECO:0000313" key="2">
    <source>
        <dbReference type="EMBL" id="RDW74805.1"/>
    </source>
</evidence>
<dbReference type="Pfam" id="PF06985">
    <property type="entry name" value="HET"/>
    <property type="match status" value="1"/>
</dbReference>
<evidence type="ECO:0000313" key="3">
    <source>
        <dbReference type="Proteomes" id="UP000256645"/>
    </source>
</evidence>
<dbReference type="Proteomes" id="UP000256645">
    <property type="component" value="Unassembled WGS sequence"/>
</dbReference>
<dbReference type="EMBL" id="PDLM01000006">
    <property type="protein sequence ID" value="RDW74805.1"/>
    <property type="molecule type" value="Genomic_DNA"/>
</dbReference>
<reference evidence="2 3" key="1">
    <citation type="journal article" date="2018" name="IMA Fungus">
        <title>IMA Genome-F 9: Draft genome sequence of Annulohypoxylon stygium, Aspergillus mulundensis, Berkeleyomyces basicola (syn. Thielaviopsis basicola), Ceratocystis smalleyi, two Cercospora beticola strains, Coleophoma cylindrospora, Fusarium fracticaudum, Phialophora cf. hyalina, and Morchella septimelata.</title>
        <authorList>
            <person name="Wingfield B.D."/>
            <person name="Bills G.F."/>
            <person name="Dong Y."/>
            <person name="Huang W."/>
            <person name="Nel W.J."/>
            <person name="Swalarsk-Parry B.S."/>
            <person name="Vaghefi N."/>
            <person name="Wilken P.M."/>
            <person name="An Z."/>
            <person name="de Beer Z.W."/>
            <person name="De Vos L."/>
            <person name="Chen L."/>
            <person name="Duong T.A."/>
            <person name="Gao Y."/>
            <person name="Hammerbacher A."/>
            <person name="Kikkert J.R."/>
            <person name="Li Y."/>
            <person name="Li H."/>
            <person name="Li K."/>
            <person name="Li Q."/>
            <person name="Liu X."/>
            <person name="Ma X."/>
            <person name="Naidoo K."/>
            <person name="Pethybridge S.J."/>
            <person name="Sun J."/>
            <person name="Steenkamp E.T."/>
            <person name="van der Nest M.A."/>
            <person name="van Wyk S."/>
            <person name="Wingfield M.J."/>
            <person name="Xiong C."/>
            <person name="Yue Q."/>
            <person name="Zhang X."/>
        </authorList>
    </citation>
    <scope>NUCLEOTIDE SEQUENCE [LARGE SCALE GENOMIC DNA]</scope>
    <source>
        <strain evidence="2 3">BP6252</strain>
    </source>
</reference>
<dbReference type="OrthoDB" id="5135333at2759"/>
<accession>A0A3D8RL79</accession>
<comment type="caution">
    <text evidence="2">The sequence shown here is derived from an EMBL/GenBank/DDBJ whole genome shotgun (WGS) entry which is preliminary data.</text>
</comment>
<organism evidence="2 3">
    <name type="scientific">Coleophoma cylindrospora</name>
    <dbReference type="NCBI Taxonomy" id="1849047"/>
    <lineage>
        <taxon>Eukaryota</taxon>
        <taxon>Fungi</taxon>
        <taxon>Dikarya</taxon>
        <taxon>Ascomycota</taxon>
        <taxon>Pezizomycotina</taxon>
        <taxon>Leotiomycetes</taxon>
        <taxon>Helotiales</taxon>
        <taxon>Dermateaceae</taxon>
        <taxon>Coleophoma</taxon>
    </lineage>
</organism>
<protein>
    <recommendedName>
        <fullName evidence="1">Heterokaryon incompatibility domain-containing protein</fullName>
    </recommendedName>
</protein>
<sequence>MDSTIQAEVSDETFETKLVDTDVEQTSVGALHTSEGESAEESEALWIDCHLTSLVLNSQKILGSTGADHSVYNTLENEQPVFAIARLFRRRSKRMRKSEKRFLKITKTLEICREILEKYRHANDEGPGELTEPEAFVELNQQLRSLHTARHEARFDAKTEKEALVEMDHYYVEVDLVGHFILGNRSDLRALVHQHYKMMTAVAMNQNSLRRVFNLQAIVHSDMDFNFELGWNADLNLPHGEDYHGPAPYNPAERSSLDRNLCNICRNLNLSLESFYRAEENYPTSLPYHDEQVKPESSSEWTEYQHIFYMFDRSTDDYSLRPNTSYSDEHLAIRIERARVSRVGPKESKLWRRTDRTDRSRRLGTFSDISSRDECPFCRLITERFDPQRLHRQFGRNCTSETQDADAIQWCPSEIEAWVLENLHYVWITFSYDAYGDRKREQLLISSDEASADESPSGRFRVHLIHAHRGYHPLDESNTDKSFDCLISELIPIATSAKLPLITGRPCNQPFMDLNLPKKWLASCEKHHGRICQSPYWHYGLRKFREIRLINVDLGCLVSDFPVLPRYTALSYVWGDVQRSVVVTTIATVDYLHQPGSLFQLWDTLLNTVKDAIRFTQGIGEKYLWVDALCIVQDDPKDKALQLNAMDVIYRQATLTIVAAGGKDANYGLPGVHPRPREEYQHTYPYRSDLHFTTSRLGSLEDVFSDIAESKWMQRAWTYQERLLSSRHVIFINSKVYWSCQRLRWAEDYQDPTESQPPPWKYYNDPVFITDDLGEYLKPPYNHTSLHLPLFWETIVDTYTELQLTNQNDILDALAGIENCSGRFYNTWFYFGLPDKQLELYLLWYPRIPSISVKHTRNIPSWSWAAWTGQKKFLYEIHQFGAIGHEVVVSMNENLPTIRWEKPKRKKGRTFSSSSSAATDATQGHLHLHTMVAQLELRELPDEPIPPWAAFSIPAAREGCFAILKDGATVGVVFLTASYDTDSKLDFVVISNAQCDLADPYIFFYQTLVVEWEDNIAYRIGCARVLADEWLSFDSTWQDVTLG</sequence>